<keyword evidence="3" id="KW-0964">Secreted</keyword>
<dbReference type="GO" id="GO:0005576">
    <property type="term" value="C:extracellular region"/>
    <property type="evidence" value="ECO:0007669"/>
    <property type="project" value="UniProtKB-SubCell"/>
</dbReference>
<organism evidence="6 7">
    <name type="scientific">Boletus edulis BED1</name>
    <dbReference type="NCBI Taxonomy" id="1328754"/>
    <lineage>
        <taxon>Eukaryota</taxon>
        <taxon>Fungi</taxon>
        <taxon>Dikarya</taxon>
        <taxon>Basidiomycota</taxon>
        <taxon>Agaricomycotina</taxon>
        <taxon>Agaricomycetes</taxon>
        <taxon>Agaricomycetidae</taxon>
        <taxon>Boletales</taxon>
        <taxon>Boletineae</taxon>
        <taxon>Boletaceae</taxon>
        <taxon>Boletoideae</taxon>
        <taxon>Boletus</taxon>
    </lineage>
</organism>
<feature type="compositionally biased region" description="Polar residues" evidence="4">
    <location>
        <begin position="348"/>
        <end position="368"/>
    </location>
</feature>
<dbReference type="Proteomes" id="UP001194468">
    <property type="component" value="Unassembled WGS sequence"/>
</dbReference>
<evidence type="ECO:0000256" key="2">
    <source>
        <dbReference type="ARBA" id="ARBA00004613"/>
    </source>
</evidence>
<evidence type="ECO:0000313" key="7">
    <source>
        <dbReference type="Proteomes" id="UP001194468"/>
    </source>
</evidence>
<sequence>METLTLHCWVYGEYVETIFQVKIPRTETVASLKEAIKNKKPVAFRDMDVGTLAHKVTLSGSSDEELEENLKKLSLDKQECLSGRTKLSKVFPESAPSNDDDKTTIIVIDIAKLNCWVRGQATDRVFEVKTPRAGSVAALKEAIKDKKPVDFRDVDAESLALYKLRDPVTGPYDENLNGVILSEHGELLRPSNVLSEAFPTPSPARHIHIIVDSPSLMIVCWLRGSTLDSRFQISIRADATMSQLKGCMKESESVLRDVGDGQIRLFRISGDEGELRECLNKIGDGEPLQGDTLVPNFLGVPVLDLFYVVAEVSSTTRSTNPPPLSHPDFGGTDPIKAAREDFIKARPQNKSPSGGSHPSSFCKTQGEGNTRILCGRPRDPEELIPVTLLHPFVGELSNAMSNLYDDEERRVQAVTDLFKAVQLDFNIREKIPGTQYMMDVNISPNDQRLPCYVIAEFKNEAATSTSDPYMQAVAYYLEATRAFAPRMSGSALPCFILVLFGPYIVFAGAVWNLRPVVQVLSTPLAFHYHSTDTHNQLTVARHMAAFRKAVRTLNEYYQHLSITLTTDGNSLSNQLSHGALFPYRTEFESLDDGITRNIRYTVQFMEAGEKKGLVFFGTLQEDDTDQICIKFSRRYSKEAHLHCAESGFAPKLRGFEELPGGWYMAVMDRLLGYDQLADLPETERLPKSVFDTFGKQLKTLHTRHLVHGDIRDTNIMVKNDDRTTLMLIDFEWAGEEDVVRYPPYVNYTNISRPKDTRDGLPIKAVHDLAMLEGIIDVRAEK</sequence>
<reference evidence="6" key="1">
    <citation type="submission" date="2019-10" db="EMBL/GenBank/DDBJ databases">
        <authorList>
            <consortium name="DOE Joint Genome Institute"/>
            <person name="Kuo A."/>
            <person name="Miyauchi S."/>
            <person name="Kiss E."/>
            <person name="Drula E."/>
            <person name="Kohler A."/>
            <person name="Sanchez-Garcia M."/>
            <person name="Andreopoulos B."/>
            <person name="Barry K.W."/>
            <person name="Bonito G."/>
            <person name="Buee M."/>
            <person name="Carver A."/>
            <person name="Chen C."/>
            <person name="Cichocki N."/>
            <person name="Clum A."/>
            <person name="Culley D."/>
            <person name="Crous P.W."/>
            <person name="Fauchery L."/>
            <person name="Girlanda M."/>
            <person name="Hayes R."/>
            <person name="Keri Z."/>
            <person name="LaButti K."/>
            <person name="Lipzen A."/>
            <person name="Lombard V."/>
            <person name="Magnuson J."/>
            <person name="Maillard F."/>
            <person name="Morin E."/>
            <person name="Murat C."/>
            <person name="Nolan M."/>
            <person name="Ohm R."/>
            <person name="Pangilinan J."/>
            <person name="Pereira M."/>
            <person name="Perotto S."/>
            <person name="Peter M."/>
            <person name="Riley R."/>
            <person name="Sitrit Y."/>
            <person name="Stielow B."/>
            <person name="Szollosi G."/>
            <person name="Zifcakova L."/>
            <person name="Stursova M."/>
            <person name="Spatafora J.W."/>
            <person name="Tedersoo L."/>
            <person name="Vaario L.-M."/>
            <person name="Yamada A."/>
            <person name="Yan M."/>
            <person name="Wang P."/>
            <person name="Xu J."/>
            <person name="Bruns T."/>
            <person name="Baldrian P."/>
            <person name="Vilgalys R."/>
            <person name="Henrissat B."/>
            <person name="Grigoriev I.V."/>
            <person name="Hibbett D."/>
            <person name="Nagy L.G."/>
            <person name="Martin F.M."/>
        </authorList>
    </citation>
    <scope>NUCLEOTIDE SEQUENCE</scope>
    <source>
        <strain evidence="6">BED1</strain>
    </source>
</reference>
<dbReference type="EMBL" id="WHUW01000190">
    <property type="protein sequence ID" value="KAF8418756.1"/>
    <property type="molecule type" value="Genomic_DNA"/>
</dbReference>
<proteinExistence type="predicted"/>
<evidence type="ECO:0000259" key="5">
    <source>
        <dbReference type="Pfam" id="PF20147"/>
    </source>
</evidence>
<evidence type="ECO:0000256" key="3">
    <source>
        <dbReference type="ARBA" id="ARBA00022525"/>
    </source>
</evidence>
<evidence type="ECO:0000256" key="4">
    <source>
        <dbReference type="SAM" id="MobiDB-lite"/>
    </source>
</evidence>
<protein>
    <recommendedName>
        <fullName evidence="5">Crinkler effector protein N-terminal domain-containing protein</fullName>
    </recommendedName>
</protein>
<feature type="domain" description="Crinkler effector protein N-terminal" evidence="5">
    <location>
        <begin position="4"/>
        <end position="107"/>
    </location>
</feature>
<gene>
    <name evidence="6" type="ORF">L210DRAFT_986100</name>
</gene>
<feature type="domain" description="Crinkler effector protein N-terminal" evidence="5">
    <location>
        <begin position="112"/>
        <end position="211"/>
    </location>
</feature>
<evidence type="ECO:0000256" key="1">
    <source>
        <dbReference type="ARBA" id="ARBA00004340"/>
    </source>
</evidence>
<dbReference type="GO" id="GO:0043657">
    <property type="term" value="C:host cell"/>
    <property type="evidence" value="ECO:0007669"/>
    <property type="project" value="UniProtKB-SubCell"/>
</dbReference>
<dbReference type="AlphaFoldDB" id="A0AAD4BCB3"/>
<evidence type="ECO:0000313" key="6">
    <source>
        <dbReference type="EMBL" id="KAF8418756.1"/>
    </source>
</evidence>
<dbReference type="InterPro" id="IPR045379">
    <property type="entry name" value="Crinkler_N"/>
</dbReference>
<dbReference type="Pfam" id="PF20147">
    <property type="entry name" value="Crinkler"/>
    <property type="match status" value="2"/>
</dbReference>
<dbReference type="Gene3D" id="1.10.510.10">
    <property type="entry name" value="Transferase(Phosphotransferase) domain 1"/>
    <property type="match status" value="1"/>
</dbReference>
<accession>A0AAD4BCB3</accession>
<dbReference type="InterPro" id="IPR011009">
    <property type="entry name" value="Kinase-like_dom_sf"/>
</dbReference>
<feature type="region of interest" description="Disordered" evidence="4">
    <location>
        <begin position="346"/>
        <end position="368"/>
    </location>
</feature>
<comment type="subcellular location">
    <subcellularLocation>
        <location evidence="1">Host cell</location>
    </subcellularLocation>
    <subcellularLocation>
        <location evidence="2">Secreted</location>
    </subcellularLocation>
</comment>
<comment type="caution">
    <text evidence="6">The sequence shown here is derived from an EMBL/GenBank/DDBJ whole genome shotgun (WGS) entry which is preliminary data.</text>
</comment>
<dbReference type="SUPFAM" id="SSF56112">
    <property type="entry name" value="Protein kinase-like (PK-like)"/>
    <property type="match status" value="1"/>
</dbReference>
<keyword evidence="7" id="KW-1185">Reference proteome</keyword>
<reference evidence="6" key="2">
    <citation type="journal article" date="2020" name="Nat. Commun.">
        <title>Large-scale genome sequencing of mycorrhizal fungi provides insights into the early evolution of symbiotic traits.</title>
        <authorList>
            <person name="Miyauchi S."/>
            <person name="Kiss E."/>
            <person name="Kuo A."/>
            <person name="Drula E."/>
            <person name="Kohler A."/>
            <person name="Sanchez-Garcia M."/>
            <person name="Morin E."/>
            <person name="Andreopoulos B."/>
            <person name="Barry K.W."/>
            <person name="Bonito G."/>
            <person name="Buee M."/>
            <person name="Carver A."/>
            <person name="Chen C."/>
            <person name="Cichocki N."/>
            <person name="Clum A."/>
            <person name="Culley D."/>
            <person name="Crous P.W."/>
            <person name="Fauchery L."/>
            <person name="Girlanda M."/>
            <person name="Hayes R.D."/>
            <person name="Keri Z."/>
            <person name="LaButti K."/>
            <person name="Lipzen A."/>
            <person name="Lombard V."/>
            <person name="Magnuson J."/>
            <person name="Maillard F."/>
            <person name="Murat C."/>
            <person name="Nolan M."/>
            <person name="Ohm R.A."/>
            <person name="Pangilinan J."/>
            <person name="Pereira M.F."/>
            <person name="Perotto S."/>
            <person name="Peter M."/>
            <person name="Pfister S."/>
            <person name="Riley R."/>
            <person name="Sitrit Y."/>
            <person name="Stielow J.B."/>
            <person name="Szollosi G."/>
            <person name="Zifcakova L."/>
            <person name="Stursova M."/>
            <person name="Spatafora J.W."/>
            <person name="Tedersoo L."/>
            <person name="Vaario L.M."/>
            <person name="Yamada A."/>
            <person name="Yan M."/>
            <person name="Wang P."/>
            <person name="Xu J."/>
            <person name="Bruns T."/>
            <person name="Baldrian P."/>
            <person name="Vilgalys R."/>
            <person name="Dunand C."/>
            <person name="Henrissat B."/>
            <person name="Grigoriev I.V."/>
            <person name="Hibbett D."/>
            <person name="Nagy L.G."/>
            <person name="Martin F.M."/>
        </authorList>
    </citation>
    <scope>NUCLEOTIDE SEQUENCE</scope>
    <source>
        <strain evidence="6">BED1</strain>
    </source>
</reference>
<name>A0AAD4BCB3_BOLED</name>